<dbReference type="EMBL" id="JAAWWB010000007">
    <property type="protein sequence ID" value="KAG6780062.1"/>
    <property type="molecule type" value="Genomic_DNA"/>
</dbReference>
<evidence type="ECO:0000256" key="4">
    <source>
        <dbReference type="ARBA" id="ARBA00023163"/>
    </source>
</evidence>
<dbReference type="OrthoDB" id="851005at2759"/>
<dbReference type="Pfam" id="PF02365">
    <property type="entry name" value="NAM"/>
    <property type="match status" value="1"/>
</dbReference>
<keyword evidence="3" id="KW-0238">DNA-binding</keyword>
<dbReference type="InterPro" id="IPR054722">
    <property type="entry name" value="PolX-like_BBD"/>
</dbReference>
<dbReference type="AlphaFoldDB" id="A0A8X8A4X2"/>
<name>A0A8X8A4X2_POPTO</name>
<feature type="domain" description="NAC" evidence="7">
    <location>
        <begin position="610"/>
        <end position="757"/>
    </location>
</feature>
<evidence type="ECO:0000313" key="8">
    <source>
        <dbReference type="EMBL" id="KAG6780062.1"/>
    </source>
</evidence>
<dbReference type="Proteomes" id="UP000886885">
    <property type="component" value="Chromosome 4A"/>
</dbReference>
<keyword evidence="5" id="KW-0539">Nucleus</keyword>
<reference evidence="8" key="1">
    <citation type="journal article" date="2020" name="bioRxiv">
        <title>Hybrid origin of Populus tomentosa Carr. identified through genome sequencing and phylogenomic analysis.</title>
        <authorList>
            <person name="An X."/>
            <person name="Gao K."/>
            <person name="Chen Z."/>
            <person name="Li J."/>
            <person name="Yang X."/>
            <person name="Yang X."/>
            <person name="Zhou J."/>
            <person name="Guo T."/>
            <person name="Zhao T."/>
            <person name="Huang S."/>
            <person name="Miao D."/>
            <person name="Khan W.U."/>
            <person name="Rao P."/>
            <person name="Ye M."/>
            <person name="Lei B."/>
            <person name="Liao W."/>
            <person name="Wang J."/>
            <person name="Ji L."/>
            <person name="Li Y."/>
            <person name="Guo B."/>
            <person name="Mustafa N.S."/>
            <person name="Li S."/>
            <person name="Yun Q."/>
            <person name="Keller S.R."/>
            <person name="Mao J."/>
            <person name="Zhang R."/>
            <person name="Strauss S.H."/>
        </authorList>
    </citation>
    <scope>NUCLEOTIDE SEQUENCE</scope>
    <source>
        <strain evidence="8">GM15</strain>
        <tissue evidence="8">Leaf</tissue>
    </source>
</reference>
<dbReference type="GO" id="GO:0003677">
    <property type="term" value="F:DNA binding"/>
    <property type="evidence" value="ECO:0007669"/>
    <property type="project" value="UniProtKB-KW"/>
</dbReference>
<feature type="region of interest" description="Disordered" evidence="6">
    <location>
        <begin position="764"/>
        <end position="791"/>
    </location>
</feature>
<accession>A0A8X8A4X2</accession>
<dbReference type="FunFam" id="2.170.150.80:FF:000007">
    <property type="entry name" value="NAC domain-containing protein 35"/>
    <property type="match status" value="1"/>
</dbReference>
<feature type="region of interest" description="Disordered" evidence="6">
    <location>
        <begin position="576"/>
        <end position="607"/>
    </location>
</feature>
<evidence type="ECO:0000313" key="9">
    <source>
        <dbReference type="Proteomes" id="UP000886885"/>
    </source>
</evidence>
<evidence type="ECO:0000256" key="6">
    <source>
        <dbReference type="SAM" id="MobiDB-lite"/>
    </source>
</evidence>
<dbReference type="InterPro" id="IPR029472">
    <property type="entry name" value="Copia-like_N"/>
</dbReference>
<dbReference type="InterPro" id="IPR003441">
    <property type="entry name" value="NAC-dom"/>
</dbReference>
<dbReference type="GO" id="GO:0006355">
    <property type="term" value="P:regulation of DNA-templated transcription"/>
    <property type="evidence" value="ECO:0007669"/>
    <property type="project" value="InterPro"/>
</dbReference>
<comment type="subcellular location">
    <subcellularLocation>
        <location evidence="1">Nucleus</location>
    </subcellularLocation>
</comment>
<feature type="region of interest" description="Disordered" evidence="6">
    <location>
        <begin position="526"/>
        <end position="547"/>
    </location>
</feature>
<dbReference type="GO" id="GO:0005634">
    <property type="term" value="C:nucleus"/>
    <property type="evidence" value="ECO:0007669"/>
    <property type="project" value="UniProtKB-SubCell"/>
</dbReference>
<evidence type="ECO:0000259" key="7">
    <source>
        <dbReference type="PROSITE" id="PS51005"/>
    </source>
</evidence>
<keyword evidence="2" id="KW-0805">Transcription regulation</keyword>
<feature type="compositionally biased region" description="Low complexity" evidence="6">
    <location>
        <begin position="766"/>
        <end position="778"/>
    </location>
</feature>
<evidence type="ECO:0000256" key="3">
    <source>
        <dbReference type="ARBA" id="ARBA00023125"/>
    </source>
</evidence>
<dbReference type="PROSITE" id="PS51005">
    <property type="entry name" value="NAC"/>
    <property type="match status" value="1"/>
</dbReference>
<dbReference type="PANTHER" id="PTHR31744">
    <property type="entry name" value="PROTEIN CUP-SHAPED COTYLEDON 2-RELATED"/>
    <property type="match status" value="1"/>
</dbReference>
<sequence length="964" mass="108493">MEIPTDLVDTMAAPTDLVEQNQQGTEAILEDLTTRMTQALRQSLNQTPAVTYDTAAPIAIKLNGTNYALWSQIVEMYISGKDKLGYINGDLPQPELNDPTFRRWRTENSIVKGWLINSMDPSLVGNFIRFPTAKQVWESIATTYFDGNDKSQVYDLKRRVTRMKQNGESIEGYYNCLQGLWREIDYRRPNPMECAIDVQRHNTLLQEDRVYVFLDGLDDRLDKIRSDVLQLQLFPSVEQAYAYVRREDIRQSVMLETNGGPTTSVMATKSGKQNQMLRMTKRAPGYAATEGSKNLSGGLGCSHCGNAKHTRETCFKLHGYPEWWNEFKAKKSQEANGGVGRAAIAHGGVERTAIAHAEPTLSLIPCVETKAETASNGSDQGKGCCYTSSALVVSTKQKDDDWIVDSGATDHMTYNPDDLDEYITPRRNNISNANGVLYPVTGAGTVQLSPSISLTNTLLVPSLTTKLISVGQATEDLNCIVLMYPHFCLFQDILTKKIIGRGNEEMGILPIHADEERDIRAVINVEREDDDDATGTPSEDMETKRAATVEEEMGVSVDMGEEDLIADLAVDTGDKEAEMETTMSHNDENNNSNDNTNNKDDDDDHEHDMVMPGFRFRPTEEELIEFYLRRKVEGKHFNVELITFLDLYSYDPWELPALAAIGEKEWFFYVPRDRKYRNGDRPNRVTTSGYWKATGADRMIRAENSRSIGLKKTLVFYSGKAPKGIRTSWIMNEYRLPQHETERYQKAEISLCCVYKRAGIEDHPSLPRSIPSRASSSRGTQSDKKHQSHVTVKGFQPFLGQSSQQIEMEKMSETDASGSSDVTTALGLSQHNINAYHPITTSLELPASVEEGMFLNQTKQAASSFLVPNCPNLFTATSSVSSNPVYDDLHRLINYQQADIGQQQQQQFYLLQQHQPSQLSSMAPQSQSLPFNALPNLLPTTFPDRLWDWNQMPESNRDYNNPFK</sequence>
<protein>
    <recommendedName>
        <fullName evidence="7">NAC domain-containing protein</fullName>
    </recommendedName>
</protein>
<evidence type="ECO:0000256" key="5">
    <source>
        <dbReference type="ARBA" id="ARBA00023242"/>
    </source>
</evidence>
<keyword evidence="4" id="KW-0804">Transcription</keyword>
<organism evidence="8 9">
    <name type="scientific">Populus tomentosa</name>
    <name type="common">Chinese white poplar</name>
    <dbReference type="NCBI Taxonomy" id="118781"/>
    <lineage>
        <taxon>Eukaryota</taxon>
        <taxon>Viridiplantae</taxon>
        <taxon>Streptophyta</taxon>
        <taxon>Embryophyta</taxon>
        <taxon>Tracheophyta</taxon>
        <taxon>Spermatophyta</taxon>
        <taxon>Magnoliopsida</taxon>
        <taxon>eudicotyledons</taxon>
        <taxon>Gunneridae</taxon>
        <taxon>Pentapetalae</taxon>
        <taxon>rosids</taxon>
        <taxon>fabids</taxon>
        <taxon>Malpighiales</taxon>
        <taxon>Salicaceae</taxon>
        <taxon>Saliceae</taxon>
        <taxon>Populus</taxon>
    </lineage>
</organism>
<keyword evidence="9" id="KW-1185">Reference proteome</keyword>
<gene>
    <name evidence="8" type="ORF">POTOM_016470</name>
</gene>
<dbReference type="PANTHER" id="PTHR31744:SF194">
    <property type="entry name" value="OS01G0888300 PROTEIN"/>
    <property type="match status" value="1"/>
</dbReference>
<dbReference type="Pfam" id="PF22936">
    <property type="entry name" value="Pol_BBD"/>
    <property type="match status" value="1"/>
</dbReference>
<comment type="caution">
    <text evidence="8">The sequence shown here is derived from an EMBL/GenBank/DDBJ whole genome shotgun (WGS) entry which is preliminary data.</text>
</comment>
<evidence type="ECO:0000256" key="1">
    <source>
        <dbReference type="ARBA" id="ARBA00004123"/>
    </source>
</evidence>
<dbReference type="Pfam" id="PF14244">
    <property type="entry name" value="Retrotran_gag_3"/>
    <property type="match status" value="1"/>
</dbReference>
<dbReference type="GO" id="GO:0099402">
    <property type="term" value="P:plant organ development"/>
    <property type="evidence" value="ECO:0007669"/>
    <property type="project" value="UniProtKB-ARBA"/>
</dbReference>
<evidence type="ECO:0000256" key="2">
    <source>
        <dbReference type="ARBA" id="ARBA00023015"/>
    </source>
</evidence>
<proteinExistence type="predicted"/>